<feature type="compositionally biased region" description="Polar residues" evidence="1">
    <location>
        <begin position="485"/>
        <end position="499"/>
    </location>
</feature>
<sequence length="760" mass="80768">MLSPRRRHRTKTTDLADAARAHDSVPPLPLPNDVSTTPSVASSGVKPKRRIPVFLGFGRRSSVMKEVDTDAAVSLPSPAVSKRQSRGPTSMESARANRSRSPSLTQLPNPAITNHFPSGTTLPPLTISPPSLSSPLARFRSPAASPTVPSPTKTQSHLLPNPNEKELQASPSKKLLRTPSFTREKRLPKPVITLSFTPPESREEEDRVFLSPRTPPLPVEPSRPSNESGRTPSRAGEGSRTLSPIGETGHVSKASGMPRSPSKMALSMKRKSIILESPAKRGVPPAEGSPTPPTSPRIFFPNPPSNTRRSSTLPKGLGFGYVSASESEDSSSASASSASKVSYENTKEDDTRTIKGEQPPSPPPKETAAIAGPSAYSPRRQSSRHISIQSTTTLELEAILDFRPGGSEPSTPSYLSPEFLSASPLTSRSTPKSSPTQGDSLMPTPPSIRRTSLRPPHPLSQEESSIAKGKRISPDAARLVPPSPTIRQASSVPTITLSKATGVRFQSPGSPSVRPSLRVRTMSNSPPISAPPSSPLPAAPPTSESPLIAKSTSSGSVSSRTTSISSRSASTSSRTLAEVSDSCSSRTLASSVPSIPTSISSVSSQVFMSPSSPLVLILRPCTLQHPHDALNGVHFLAEAVAQQRQGIQGALAFRQRDVDGLANAPRYHIVPQGYQGDFAGHAVSESAPFDRRVVTEQEIHSDSLDSPISPSSEQQHQRSPSSPTPSTNLRDALERTATLETENAELKGRIEKLERAAPVV</sequence>
<protein>
    <submittedName>
        <fullName evidence="2">Uncharacterized protein</fullName>
    </submittedName>
</protein>
<feature type="region of interest" description="Disordered" evidence="1">
    <location>
        <begin position="1"/>
        <end position="51"/>
    </location>
</feature>
<feature type="compositionally biased region" description="Low complexity" evidence="1">
    <location>
        <begin position="330"/>
        <end position="339"/>
    </location>
</feature>
<feature type="region of interest" description="Disordered" evidence="1">
    <location>
        <begin position="69"/>
        <end position="594"/>
    </location>
</feature>
<keyword evidence="3" id="KW-1185">Reference proteome</keyword>
<feature type="compositionally biased region" description="Polar residues" evidence="1">
    <location>
        <begin position="423"/>
        <end position="439"/>
    </location>
</feature>
<name>A0A4S4M1C6_9AGAM</name>
<feature type="compositionally biased region" description="Polar residues" evidence="1">
    <location>
        <begin position="99"/>
        <end position="116"/>
    </location>
</feature>
<feature type="compositionally biased region" description="Low complexity" evidence="1">
    <location>
        <begin position="117"/>
        <end position="152"/>
    </location>
</feature>
<comment type="caution">
    <text evidence="2">The sequence shown here is derived from an EMBL/GenBank/DDBJ whole genome shotgun (WGS) entry which is preliminary data.</text>
</comment>
<dbReference type="AlphaFoldDB" id="A0A4S4M1C6"/>
<feature type="compositionally biased region" description="Basic residues" evidence="1">
    <location>
        <begin position="1"/>
        <end position="10"/>
    </location>
</feature>
<feature type="compositionally biased region" description="Low complexity" evidence="1">
    <location>
        <begin position="377"/>
        <end position="393"/>
    </location>
</feature>
<evidence type="ECO:0000313" key="3">
    <source>
        <dbReference type="Proteomes" id="UP000310158"/>
    </source>
</evidence>
<gene>
    <name evidence="2" type="ORF">EW146_g2676</name>
</gene>
<dbReference type="EMBL" id="SGPL01000081">
    <property type="protein sequence ID" value="THH18247.1"/>
    <property type="molecule type" value="Genomic_DNA"/>
</dbReference>
<feature type="compositionally biased region" description="Basic and acidic residues" evidence="1">
    <location>
        <begin position="345"/>
        <end position="355"/>
    </location>
</feature>
<feature type="compositionally biased region" description="Basic and acidic residues" evidence="1">
    <location>
        <begin position="11"/>
        <end position="23"/>
    </location>
</feature>
<feature type="compositionally biased region" description="Pro residues" evidence="1">
    <location>
        <begin position="528"/>
        <end position="540"/>
    </location>
</feature>
<reference evidence="2 3" key="1">
    <citation type="submission" date="2019-02" db="EMBL/GenBank/DDBJ databases">
        <title>Genome sequencing of the rare red list fungi Bondarzewia mesenterica.</title>
        <authorList>
            <person name="Buettner E."/>
            <person name="Kellner H."/>
        </authorList>
    </citation>
    <scope>NUCLEOTIDE SEQUENCE [LARGE SCALE GENOMIC DNA]</scope>
    <source>
        <strain evidence="2 3">DSM 108281</strain>
    </source>
</reference>
<organism evidence="2 3">
    <name type="scientific">Bondarzewia mesenterica</name>
    <dbReference type="NCBI Taxonomy" id="1095465"/>
    <lineage>
        <taxon>Eukaryota</taxon>
        <taxon>Fungi</taxon>
        <taxon>Dikarya</taxon>
        <taxon>Basidiomycota</taxon>
        <taxon>Agaricomycotina</taxon>
        <taxon>Agaricomycetes</taxon>
        <taxon>Russulales</taxon>
        <taxon>Bondarzewiaceae</taxon>
        <taxon>Bondarzewia</taxon>
    </lineage>
</organism>
<proteinExistence type="predicted"/>
<evidence type="ECO:0000313" key="2">
    <source>
        <dbReference type="EMBL" id="THH18247.1"/>
    </source>
</evidence>
<evidence type="ECO:0000256" key="1">
    <source>
        <dbReference type="SAM" id="MobiDB-lite"/>
    </source>
</evidence>
<feature type="compositionally biased region" description="Polar residues" evidence="1">
    <location>
        <begin position="713"/>
        <end position="729"/>
    </location>
</feature>
<dbReference type="Proteomes" id="UP000310158">
    <property type="component" value="Unassembled WGS sequence"/>
</dbReference>
<feature type="compositionally biased region" description="Polar residues" evidence="1">
    <location>
        <begin position="33"/>
        <end position="42"/>
    </location>
</feature>
<feature type="compositionally biased region" description="Low complexity" evidence="1">
    <location>
        <begin position="541"/>
        <end position="575"/>
    </location>
</feature>
<accession>A0A4S4M1C6</accession>
<feature type="region of interest" description="Disordered" evidence="1">
    <location>
        <begin position="696"/>
        <end position="732"/>
    </location>
</feature>